<comment type="caution">
    <text evidence="2">The sequence shown here is derived from an EMBL/GenBank/DDBJ whole genome shotgun (WGS) entry which is preliminary data.</text>
</comment>
<dbReference type="EMBL" id="JADBGQ010000006">
    <property type="protein sequence ID" value="KAG5394596.1"/>
    <property type="molecule type" value="Genomic_DNA"/>
</dbReference>
<evidence type="ECO:0000313" key="2">
    <source>
        <dbReference type="EMBL" id="KAG5394596.1"/>
    </source>
</evidence>
<name>A0ABQ7MB30_BRACM</name>
<gene>
    <name evidence="2" type="primary">A06p046260.1_BraROA</name>
    <name evidence="2" type="ORF">IGI04_024559</name>
</gene>
<reference evidence="2 3" key="1">
    <citation type="submission" date="2021-03" db="EMBL/GenBank/DDBJ databases">
        <authorList>
            <person name="King G.J."/>
            <person name="Bancroft I."/>
            <person name="Baten A."/>
            <person name="Bloomfield J."/>
            <person name="Borpatragohain P."/>
            <person name="He Z."/>
            <person name="Irish N."/>
            <person name="Irwin J."/>
            <person name="Liu K."/>
            <person name="Mauleon R.P."/>
            <person name="Moore J."/>
            <person name="Morris R."/>
            <person name="Ostergaard L."/>
            <person name="Wang B."/>
            <person name="Wells R."/>
        </authorList>
    </citation>
    <scope>NUCLEOTIDE SEQUENCE [LARGE SCALE GENOMIC DNA]</scope>
    <source>
        <strain evidence="2">R-o-18</strain>
        <tissue evidence="2">Leaf</tissue>
    </source>
</reference>
<accession>A0ABQ7MB30</accession>
<protein>
    <submittedName>
        <fullName evidence="2">Uncharacterized protein</fullName>
    </submittedName>
</protein>
<organism evidence="2 3">
    <name type="scientific">Brassica rapa subsp. trilocularis</name>
    <dbReference type="NCBI Taxonomy" id="1813537"/>
    <lineage>
        <taxon>Eukaryota</taxon>
        <taxon>Viridiplantae</taxon>
        <taxon>Streptophyta</taxon>
        <taxon>Embryophyta</taxon>
        <taxon>Tracheophyta</taxon>
        <taxon>Spermatophyta</taxon>
        <taxon>Magnoliopsida</taxon>
        <taxon>eudicotyledons</taxon>
        <taxon>Gunneridae</taxon>
        <taxon>Pentapetalae</taxon>
        <taxon>rosids</taxon>
        <taxon>malvids</taxon>
        <taxon>Brassicales</taxon>
        <taxon>Brassicaceae</taxon>
        <taxon>Brassiceae</taxon>
        <taxon>Brassica</taxon>
    </lineage>
</organism>
<feature type="compositionally biased region" description="Basic and acidic residues" evidence="1">
    <location>
        <begin position="1"/>
        <end position="12"/>
    </location>
</feature>
<evidence type="ECO:0000256" key="1">
    <source>
        <dbReference type="SAM" id="MobiDB-lite"/>
    </source>
</evidence>
<feature type="region of interest" description="Disordered" evidence="1">
    <location>
        <begin position="1"/>
        <end position="32"/>
    </location>
</feature>
<evidence type="ECO:0000313" key="3">
    <source>
        <dbReference type="Proteomes" id="UP000823674"/>
    </source>
</evidence>
<dbReference type="Proteomes" id="UP000823674">
    <property type="component" value="Chromosome A06"/>
</dbReference>
<proteinExistence type="predicted"/>
<sequence>MGSSEKRSKDVVMSDIPTFSASEEPQSHSEQPDLSVYYCWSPCRNNRIHWLDRLSVLLCGDADHITWAHGQGRLLS</sequence>
<keyword evidence="3" id="KW-1185">Reference proteome</keyword>